<dbReference type="InterPro" id="IPR036291">
    <property type="entry name" value="NAD(P)-bd_dom_sf"/>
</dbReference>
<evidence type="ECO:0000256" key="3">
    <source>
        <dbReference type="ARBA" id="ARBA00022516"/>
    </source>
</evidence>
<evidence type="ECO:0000256" key="1">
    <source>
        <dbReference type="ARBA" id="ARBA00005194"/>
    </source>
</evidence>
<dbReference type="EC" id="1.3.1.9" evidence="8"/>
<sequence length="281" mass="30102">MPEPEYIERIAMGLFDGKKGLVVGIANDHSIAWAITQQLFKEGAEIGFTHLPDKDAARPKNEKKVRKLVEPLGGKFVIPCDVTKDEDLDAVFKKTEEEFGKIDFVLHSVAFAPPADLTGPVYDVSRDGFKLSMEISAYSLIAMAGRAKPILNEGGSILTLSYLGGETVVPGYNLMGLCKAALESAVTYLAHELGPQGVRVNAVSAGPVKTVSASGVGDIKKMFQLYETFSPLRRNITAEEVGKASAFLLSDHASGISGEILHVDSGYHCMGAPPTDAFDKA</sequence>
<comment type="catalytic activity">
    <reaction evidence="8">
        <text>a 2,3-saturated acyl-[ACP] + NAD(+) = a (2E)-enoyl-[ACP] + NADH + H(+)</text>
        <dbReference type="Rhea" id="RHEA:10240"/>
        <dbReference type="Rhea" id="RHEA-COMP:9925"/>
        <dbReference type="Rhea" id="RHEA-COMP:9926"/>
        <dbReference type="ChEBI" id="CHEBI:15378"/>
        <dbReference type="ChEBI" id="CHEBI:57540"/>
        <dbReference type="ChEBI" id="CHEBI:57945"/>
        <dbReference type="ChEBI" id="CHEBI:78784"/>
        <dbReference type="ChEBI" id="CHEBI:78785"/>
        <dbReference type="EC" id="1.3.1.9"/>
    </reaction>
</comment>
<feature type="active site" description="Proton acceptor" evidence="9">
    <location>
        <position position="172"/>
    </location>
</feature>
<keyword evidence="13" id="KW-1185">Reference proteome</keyword>
<keyword evidence="7 8" id="KW-0275">Fatty acid biosynthesis</keyword>
<dbReference type="Proteomes" id="UP000315724">
    <property type="component" value="Chromosome"/>
</dbReference>
<protein>
    <recommendedName>
        <fullName evidence="8">Enoyl-[acyl-carrier-protein] reductase [NADH]</fullName>
        <ecNumber evidence="8">1.3.1.9</ecNumber>
    </recommendedName>
</protein>
<proteinExistence type="inferred from homology"/>
<dbReference type="AlphaFoldDB" id="A0A517QK83"/>
<comment type="pathway">
    <text evidence="1">Lipid metabolism; fatty acid biosynthesis.</text>
</comment>
<dbReference type="InterPro" id="IPR014358">
    <property type="entry name" value="Enoyl-ACP_Rdtase_NADH"/>
</dbReference>
<feature type="binding site" evidence="11">
    <location>
        <begin position="208"/>
        <end position="212"/>
    </location>
    <ligand>
        <name>NAD(+)</name>
        <dbReference type="ChEBI" id="CHEBI:57540"/>
    </ligand>
</feature>
<evidence type="ECO:0000256" key="7">
    <source>
        <dbReference type="ARBA" id="ARBA00023160"/>
    </source>
</evidence>
<evidence type="ECO:0000256" key="4">
    <source>
        <dbReference type="ARBA" id="ARBA00022832"/>
    </source>
</evidence>
<dbReference type="PANTHER" id="PTHR43159:SF2">
    <property type="entry name" value="ENOYL-[ACYL-CARRIER-PROTEIN] REDUCTASE [NADH], CHLOROPLASTIC"/>
    <property type="match status" value="1"/>
</dbReference>
<dbReference type="PIRSF" id="PIRSF000094">
    <property type="entry name" value="Enoyl-ACP_rdct"/>
    <property type="match status" value="1"/>
</dbReference>
<accession>A0A517QK83</accession>
<dbReference type="SUPFAM" id="SSF51735">
    <property type="entry name" value="NAD(P)-binding Rossmann-fold domains"/>
    <property type="match status" value="1"/>
</dbReference>
<evidence type="ECO:0000313" key="12">
    <source>
        <dbReference type="EMBL" id="QDT32048.1"/>
    </source>
</evidence>
<comment type="similarity">
    <text evidence="2 8">Belongs to the short-chain dehydrogenases/reductases (SDR) family. FabI subfamily.</text>
</comment>
<dbReference type="PANTHER" id="PTHR43159">
    <property type="entry name" value="ENOYL-[ACYL-CARRIER-PROTEIN] REDUCTASE"/>
    <property type="match status" value="1"/>
</dbReference>
<dbReference type="GO" id="GO:0006633">
    <property type="term" value="P:fatty acid biosynthetic process"/>
    <property type="evidence" value="ECO:0007669"/>
    <property type="project" value="UniProtKB-KW"/>
</dbReference>
<evidence type="ECO:0000256" key="8">
    <source>
        <dbReference type="PIRNR" id="PIRNR000094"/>
    </source>
</evidence>
<keyword evidence="8 11" id="KW-0520">NAD</keyword>
<dbReference type="Pfam" id="PF13561">
    <property type="entry name" value="adh_short_C2"/>
    <property type="match status" value="1"/>
</dbReference>
<evidence type="ECO:0000313" key="13">
    <source>
        <dbReference type="Proteomes" id="UP000315724"/>
    </source>
</evidence>
<evidence type="ECO:0000256" key="6">
    <source>
        <dbReference type="ARBA" id="ARBA00023098"/>
    </source>
</evidence>
<dbReference type="Gene3D" id="3.40.50.720">
    <property type="entry name" value="NAD(P)-binding Rossmann-like Domain"/>
    <property type="match status" value="1"/>
</dbReference>
<feature type="binding site" evidence="11">
    <location>
        <position position="179"/>
    </location>
    <ligand>
        <name>NAD(+)</name>
        <dbReference type="ChEBI" id="CHEBI:57540"/>
    </ligand>
</feature>
<evidence type="ECO:0000256" key="10">
    <source>
        <dbReference type="PIRSR" id="PIRSR000094-2"/>
    </source>
</evidence>
<dbReference type="KEGG" id="tpol:Mal48_12880"/>
<feature type="binding site" evidence="10">
    <location>
        <position position="112"/>
    </location>
    <ligand>
        <name>substrate</name>
    </ligand>
</feature>
<keyword evidence="5 8" id="KW-0560">Oxidoreductase</keyword>
<name>A0A517QK83_9PLAN</name>
<evidence type="ECO:0000256" key="11">
    <source>
        <dbReference type="PIRSR" id="PIRSR000094-3"/>
    </source>
</evidence>
<dbReference type="InterPro" id="IPR002347">
    <property type="entry name" value="SDR_fam"/>
</dbReference>
<feature type="binding site" evidence="11">
    <location>
        <position position="109"/>
    </location>
    <ligand>
        <name>NAD(+)</name>
        <dbReference type="ChEBI" id="CHEBI:57540"/>
    </ligand>
</feature>
<dbReference type="PRINTS" id="PR00081">
    <property type="entry name" value="GDHRDH"/>
</dbReference>
<keyword evidence="6" id="KW-0443">Lipid metabolism</keyword>
<feature type="binding site" evidence="11">
    <location>
        <begin position="30"/>
        <end position="31"/>
    </location>
    <ligand>
        <name>NAD(+)</name>
        <dbReference type="ChEBI" id="CHEBI:57540"/>
    </ligand>
</feature>
<keyword evidence="4" id="KW-0276">Fatty acid metabolism</keyword>
<keyword evidence="3 8" id="KW-0444">Lipid biosynthesis</keyword>
<dbReference type="Gene3D" id="1.10.8.400">
    <property type="entry name" value="Enoyl acyl carrier protein reductase"/>
    <property type="match status" value="1"/>
</dbReference>
<evidence type="ECO:0000256" key="5">
    <source>
        <dbReference type="ARBA" id="ARBA00023002"/>
    </source>
</evidence>
<gene>
    <name evidence="12" type="primary">fabI_1</name>
    <name evidence="12" type="ORF">Mal48_12880</name>
</gene>
<evidence type="ECO:0000256" key="2">
    <source>
        <dbReference type="ARBA" id="ARBA00009233"/>
    </source>
</evidence>
<reference evidence="12 13" key="1">
    <citation type="submission" date="2019-02" db="EMBL/GenBank/DDBJ databases">
        <title>Deep-cultivation of Planctomycetes and their phenomic and genomic characterization uncovers novel biology.</title>
        <authorList>
            <person name="Wiegand S."/>
            <person name="Jogler M."/>
            <person name="Boedeker C."/>
            <person name="Pinto D."/>
            <person name="Vollmers J."/>
            <person name="Rivas-Marin E."/>
            <person name="Kohn T."/>
            <person name="Peeters S.H."/>
            <person name="Heuer A."/>
            <person name="Rast P."/>
            <person name="Oberbeckmann S."/>
            <person name="Bunk B."/>
            <person name="Jeske O."/>
            <person name="Meyerdierks A."/>
            <person name="Storesund J.E."/>
            <person name="Kallscheuer N."/>
            <person name="Luecker S."/>
            <person name="Lage O.M."/>
            <person name="Pohl T."/>
            <person name="Merkel B.J."/>
            <person name="Hornburger P."/>
            <person name="Mueller R.-W."/>
            <person name="Bruemmer F."/>
            <person name="Labrenz M."/>
            <person name="Spormann A.M."/>
            <person name="Op den Camp H."/>
            <person name="Overmann J."/>
            <person name="Amann R."/>
            <person name="Jetten M.S.M."/>
            <person name="Mascher T."/>
            <person name="Medema M.H."/>
            <person name="Devos D.P."/>
            <person name="Kaster A.-K."/>
            <person name="Ovreas L."/>
            <person name="Rohde M."/>
            <person name="Galperin M.Y."/>
            <person name="Jogler C."/>
        </authorList>
    </citation>
    <scope>NUCLEOTIDE SEQUENCE [LARGE SCALE GENOMIC DNA]</scope>
    <source>
        <strain evidence="12 13">Mal48</strain>
    </source>
</reference>
<feature type="binding site" evidence="11">
    <location>
        <position position="24"/>
    </location>
    <ligand>
        <name>NAD(+)</name>
        <dbReference type="ChEBI" id="CHEBI:57540"/>
    </ligand>
</feature>
<dbReference type="CDD" id="cd05372">
    <property type="entry name" value="ENR_SDR"/>
    <property type="match status" value="1"/>
</dbReference>
<evidence type="ECO:0000256" key="9">
    <source>
        <dbReference type="PIRSR" id="PIRSR000094-1"/>
    </source>
</evidence>
<feature type="binding site" evidence="11">
    <location>
        <begin position="81"/>
        <end position="82"/>
    </location>
    <ligand>
        <name>NAD(+)</name>
        <dbReference type="ChEBI" id="CHEBI:57540"/>
    </ligand>
</feature>
<dbReference type="GO" id="GO:0004318">
    <property type="term" value="F:enoyl-[acyl-carrier-protein] reductase (NADH) activity"/>
    <property type="evidence" value="ECO:0007669"/>
    <property type="project" value="UniProtKB-EC"/>
</dbReference>
<organism evidence="12 13">
    <name type="scientific">Thalassoglobus polymorphus</name>
    <dbReference type="NCBI Taxonomy" id="2527994"/>
    <lineage>
        <taxon>Bacteria</taxon>
        <taxon>Pseudomonadati</taxon>
        <taxon>Planctomycetota</taxon>
        <taxon>Planctomycetia</taxon>
        <taxon>Planctomycetales</taxon>
        <taxon>Planctomycetaceae</taxon>
        <taxon>Thalassoglobus</taxon>
    </lineage>
</organism>
<dbReference type="EMBL" id="CP036267">
    <property type="protein sequence ID" value="QDT32048.1"/>
    <property type="molecule type" value="Genomic_DNA"/>
</dbReference>
<feature type="active site" description="Proton acceptor" evidence="9">
    <location>
        <position position="162"/>
    </location>
</feature>